<dbReference type="EMBL" id="CAXITT010000705">
    <property type="protein sequence ID" value="CAL1545384.1"/>
    <property type="molecule type" value="Genomic_DNA"/>
</dbReference>
<organism evidence="2 3">
    <name type="scientific">Lymnaea stagnalis</name>
    <name type="common">Great pond snail</name>
    <name type="synonym">Helix stagnalis</name>
    <dbReference type="NCBI Taxonomy" id="6523"/>
    <lineage>
        <taxon>Eukaryota</taxon>
        <taxon>Metazoa</taxon>
        <taxon>Spiralia</taxon>
        <taxon>Lophotrochozoa</taxon>
        <taxon>Mollusca</taxon>
        <taxon>Gastropoda</taxon>
        <taxon>Heterobranchia</taxon>
        <taxon>Euthyneura</taxon>
        <taxon>Panpulmonata</taxon>
        <taxon>Hygrophila</taxon>
        <taxon>Lymnaeoidea</taxon>
        <taxon>Lymnaeidae</taxon>
        <taxon>Lymnaea</taxon>
    </lineage>
</organism>
<dbReference type="InterPro" id="IPR014729">
    <property type="entry name" value="Rossmann-like_a/b/a_fold"/>
</dbReference>
<reference evidence="2 3" key="1">
    <citation type="submission" date="2024-04" db="EMBL/GenBank/DDBJ databases">
        <authorList>
            <consortium name="Genoscope - CEA"/>
            <person name="William W."/>
        </authorList>
    </citation>
    <scope>NUCLEOTIDE SEQUENCE [LARGE SCALE GENOMIC DNA]</scope>
</reference>
<feature type="domain" description="UspA" evidence="1">
    <location>
        <begin position="2"/>
        <end position="145"/>
    </location>
</feature>
<protein>
    <recommendedName>
        <fullName evidence="1">UspA domain-containing protein</fullName>
    </recommendedName>
</protein>
<dbReference type="CDD" id="cd23659">
    <property type="entry name" value="USP_At3g01520-like"/>
    <property type="match status" value="1"/>
</dbReference>
<comment type="caution">
    <text evidence="2">The sequence shown here is derived from an EMBL/GenBank/DDBJ whole genome shotgun (WGS) entry which is preliminary data.</text>
</comment>
<evidence type="ECO:0000313" key="2">
    <source>
        <dbReference type="EMBL" id="CAL1545384.1"/>
    </source>
</evidence>
<evidence type="ECO:0000313" key="3">
    <source>
        <dbReference type="Proteomes" id="UP001497497"/>
    </source>
</evidence>
<dbReference type="InterPro" id="IPR006015">
    <property type="entry name" value="Universal_stress_UspA"/>
</dbReference>
<evidence type="ECO:0000259" key="1">
    <source>
        <dbReference type="Pfam" id="PF00582"/>
    </source>
</evidence>
<dbReference type="Proteomes" id="UP001497497">
    <property type="component" value="Unassembled WGS sequence"/>
</dbReference>
<keyword evidence="3" id="KW-1185">Reference proteome</keyword>
<proteinExistence type="predicted"/>
<dbReference type="InterPro" id="IPR006016">
    <property type="entry name" value="UspA"/>
</dbReference>
<gene>
    <name evidence="2" type="ORF">GSLYS_00018867001</name>
</gene>
<dbReference type="SUPFAM" id="SSF52402">
    <property type="entry name" value="Adenine nucleotide alpha hydrolases-like"/>
    <property type="match status" value="1"/>
</dbReference>
<dbReference type="AlphaFoldDB" id="A0AAV2II03"/>
<accession>A0AAV2II03</accession>
<name>A0AAV2II03_LYMST</name>
<dbReference type="PANTHER" id="PTHR31964">
    <property type="entry name" value="ADENINE NUCLEOTIDE ALPHA HYDROLASES-LIKE SUPERFAMILY PROTEIN"/>
    <property type="match status" value="1"/>
</dbReference>
<sequence>MRKHLIALDGNQQSDYAFKWYLEHFNRPSDVVVIFYCSQFQLSVGLPGLAVNVESVSKQVKEALQKADAITLGANEVLKSKGIKGYIIIKSGMKPEDGVLAAADEEKVDQIFMGTRDLGTIQRAFIGSVSTQVVRNAKVPVTIVKMPH</sequence>
<dbReference type="PRINTS" id="PR01438">
    <property type="entry name" value="UNVRSLSTRESS"/>
</dbReference>
<dbReference type="PANTHER" id="PTHR31964:SF113">
    <property type="entry name" value="USPA DOMAIN-CONTAINING PROTEIN"/>
    <property type="match status" value="1"/>
</dbReference>
<dbReference type="Pfam" id="PF00582">
    <property type="entry name" value="Usp"/>
    <property type="match status" value="1"/>
</dbReference>
<dbReference type="Gene3D" id="3.40.50.620">
    <property type="entry name" value="HUPs"/>
    <property type="match status" value="1"/>
</dbReference>